<dbReference type="PANTHER" id="PTHR43065">
    <property type="entry name" value="SENSOR HISTIDINE KINASE"/>
    <property type="match status" value="1"/>
</dbReference>
<dbReference type="SUPFAM" id="SSF51206">
    <property type="entry name" value="cAMP-binding domain-like"/>
    <property type="match status" value="1"/>
</dbReference>
<dbReference type="Pfam" id="PF02518">
    <property type="entry name" value="HATPase_c"/>
    <property type="match status" value="1"/>
</dbReference>
<dbReference type="SMART" id="SM00387">
    <property type="entry name" value="HATPase_c"/>
    <property type="match status" value="1"/>
</dbReference>
<dbReference type="InterPro" id="IPR036890">
    <property type="entry name" value="HATPase_C_sf"/>
</dbReference>
<dbReference type="PANTHER" id="PTHR43065:SF48">
    <property type="entry name" value="HISTIDINE KINASE"/>
    <property type="match status" value="1"/>
</dbReference>
<reference evidence="10 11" key="1">
    <citation type="journal article" date="2012" name="Science">
        <title>Ecological populations of bacteria act as socially cohesive units of antibiotic production and resistance.</title>
        <authorList>
            <person name="Cordero O.X."/>
            <person name="Wildschutte H."/>
            <person name="Kirkup B."/>
            <person name="Proehl S."/>
            <person name="Ngo L."/>
            <person name="Hussain F."/>
            <person name="Le Roux F."/>
            <person name="Mincer T."/>
            <person name="Polz M.F."/>
        </authorList>
    </citation>
    <scope>NUCLEOTIDE SEQUENCE [LARGE SCALE GENOMIC DNA]</scope>
    <source>
        <strain evidence="10 11">FF-238</strain>
    </source>
</reference>
<dbReference type="Pfam" id="PF00027">
    <property type="entry name" value="cNMP_binding"/>
    <property type="match status" value="1"/>
</dbReference>
<gene>
    <name evidence="10" type="ORF">A130_05990</name>
</gene>
<dbReference type="InterPro" id="IPR001789">
    <property type="entry name" value="Sig_transdc_resp-reg_receiver"/>
</dbReference>
<keyword evidence="3" id="KW-0597">Phosphoprotein</keyword>
<evidence type="ECO:0000256" key="4">
    <source>
        <dbReference type="ARBA" id="ARBA00022801"/>
    </source>
</evidence>
<evidence type="ECO:0000256" key="2">
    <source>
        <dbReference type="ARBA" id="ARBA00012438"/>
    </source>
</evidence>
<dbReference type="EMBL" id="AJYW02000182">
    <property type="protein sequence ID" value="OEE74719.1"/>
    <property type="molecule type" value="Genomic_DNA"/>
</dbReference>
<evidence type="ECO:0000256" key="6">
    <source>
        <dbReference type="SAM" id="Coils"/>
    </source>
</evidence>
<dbReference type="SUPFAM" id="SSF52172">
    <property type="entry name" value="CheY-like"/>
    <property type="match status" value="1"/>
</dbReference>
<accession>A0A1E5CWP8</accession>
<dbReference type="RefSeq" id="WP_017054528.1">
    <property type="nucleotide sequence ID" value="NZ_AJYW02000182.1"/>
</dbReference>
<protein>
    <recommendedName>
        <fullName evidence="2">histidine kinase</fullName>
        <ecNumber evidence="2">2.7.13.3</ecNumber>
    </recommendedName>
</protein>
<dbReference type="AlphaFoldDB" id="A0A1E5CWP8"/>
<dbReference type="Gene3D" id="2.60.120.10">
    <property type="entry name" value="Jelly Rolls"/>
    <property type="match status" value="1"/>
</dbReference>
<dbReference type="Gene3D" id="1.10.287.130">
    <property type="match status" value="1"/>
</dbReference>
<comment type="catalytic activity">
    <reaction evidence="1">
        <text>ATP + protein L-histidine = ADP + protein N-phospho-L-histidine.</text>
        <dbReference type="EC" id="2.7.13.3"/>
    </reaction>
</comment>
<dbReference type="GO" id="GO:0000155">
    <property type="term" value="F:phosphorelay sensor kinase activity"/>
    <property type="evidence" value="ECO:0007669"/>
    <property type="project" value="InterPro"/>
</dbReference>
<dbReference type="PRINTS" id="PR00344">
    <property type="entry name" value="BCTRLSENSOR"/>
</dbReference>
<dbReference type="Gene3D" id="3.30.565.10">
    <property type="entry name" value="Histidine kinase-like ATPase, C-terminal domain"/>
    <property type="match status" value="1"/>
</dbReference>
<dbReference type="InterPro" id="IPR000595">
    <property type="entry name" value="cNMP-bd_dom"/>
</dbReference>
<dbReference type="GO" id="GO:0016787">
    <property type="term" value="F:hydrolase activity"/>
    <property type="evidence" value="ECO:0007669"/>
    <property type="project" value="UniProtKB-KW"/>
</dbReference>
<dbReference type="InterPro" id="IPR004358">
    <property type="entry name" value="Sig_transdc_His_kin-like_C"/>
</dbReference>
<dbReference type="InterPro" id="IPR003661">
    <property type="entry name" value="HisK_dim/P_dom"/>
</dbReference>
<feature type="domain" description="Response regulatory" evidence="9">
    <location>
        <begin position="5"/>
        <end position="128"/>
    </location>
</feature>
<dbReference type="PROSITE" id="PS50109">
    <property type="entry name" value="HIS_KIN"/>
    <property type="match status" value="1"/>
</dbReference>
<evidence type="ECO:0000256" key="3">
    <source>
        <dbReference type="ARBA" id="ARBA00022553"/>
    </source>
</evidence>
<dbReference type="InterPro" id="IPR036097">
    <property type="entry name" value="HisK_dim/P_sf"/>
</dbReference>
<keyword evidence="4" id="KW-0378">Hydrolase</keyword>
<dbReference type="SUPFAM" id="SSF47384">
    <property type="entry name" value="Homodimeric domain of signal transducing histidine kinase"/>
    <property type="match status" value="1"/>
</dbReference>
<evidence type="ECO:0000256" key="1">
    <source>
        <dbReference type="ARBA" id="ARBA00000085"/>
    </source>
</evidence>
<dbReference type="InterPro" id="IPR005467">
    <property type="entry name" value="His_kinase_dom"/>
</dbReference>
<keyword evidence="6" id="KW-0175">Coiled coil</keyword>
<evidence type="ECO:0000256" key="5">
    <source>
        <dbReference type="PROSITE-ProRule" id="PRU00169"/>
    </source>
</evidence>
<dbReference type="Proteomes" id="UP000094165">
    <property type="component" value="Unassembled WGS sequence"/>
</dbReference>
<evidence type="ECO:0000259" key="9">
    <source>
        <dbReference type="PROSITE" id="PS50110"/>
    </source>
</evidence>
<evidence type="ECO:0000313" key="11">
    <source>
        <dbReference type="Proteomes" id="UP000094165"/>
    </source>
</evidence>
<dbReference type="PROSITE" id="PS50110">
    <property type="entry name" value="RESPONSE_REGULATORY"/>
    <property type="match status" value="1"/>
</dbReference>
<proteinExistence type="predicted"/>
<dbReference type="SUPFAM" id="SSF55874">
    <property type="entry name" value="ATPase domain of HSP90 chaperone/DNA topoisomerase II/histidine kinase"/>
    <property type="match status" value="1"/>
</dbReference>
<evidence type="ECO:0000313" key="10">
    <source>
        <dbReference type="EMBL" id="OEE74719.1"/>
    </source>
</evidence>
<comment type="caution">
    <text evidence="5">Lacks conserved residue(s) required for the propagation of feature annotation.</text>
</comment>
<dbReference type="CDD" id="cd00082">
    <property type="entry name" value="HisKA"/>
    <property type="match status" value="1"/>
</dbReference>
<feature type="domain" description="Cyclic nucleotide-binding" evidence="7">
    <location>
        <begin position="202"/>
        <end position="303"/>
    </location>
</feature>
<dbReference type="InterPro" id="IPR014710">
    <property type="entry name" value="RmlC-like_jellyroll"/>
</dbReference>
<name>A0A1E5CWP8_9VIBR</name>
<dbReference type="InterPro" id="IPR003594">
    <property type="entry name" value="HATPase_dom"/>
</dbReference>
<organism evidence="10 11">
    <name type="scientific">Vibrio genomosp. F6 str. FF-238</name>
    <dbReference type="NCBI Taxonomy" id="1191298"/>
    <lineage>
        <taxon>Bacteria</taxon>
        <taxon>Pseudomonadati</taxon>
        <taxon>Pseudomonadota</taxon>
        <taxon>Gammaproteobacteria</taxon>
        <taxon>Vibrionales</taxon>
        <taxon>Vibrionaceae</taxon>
        <taxon>Vibrio</taxon>
    </lineage>
</organism>
<dbReference type="PROSITE" id="PS50042">
    <property type="entry name" value="CNMP_BINDING_3"/>
    <property type="match status" value="1"/>
</dbReference>
<dbReference type="InterPro" id="IPR018490">
    <property type="entry name" value="cNMP-bd_dom_sf"/>
</dbReference>
<evidence type="ECO:0000259" key="7">
    <source>
        <dbReference type="PROSITE" id="PS50042"/>
    </source>
</evidence>
<keyword evidence="11" id="KW-1185">Reference proteome</keyword>
<comment type="caution">
    <text evidence="10">The sequence shown here is derived from an EMBL/GenBank/DDBJ whole genome shotgun (WGS) entry which is preliminary data.</text>
</comment>
<dbReference type="Gene3D" id="3.40.50.2300">
    <property type="match status" value="1"/>
</dbReference>
<feature type="domain" description="Histidine kinase" evidence="8">
    <location>
        <begin position="470"/>
        <end position="641"/>
    </location>
</feature>
<dbReference type="InterPro" id="IPR011006">
    <property type="entry name" value="CheY-like_superfamily"/>
</dbReference>
<dbReference type="CDD" id="cd00038">
    <property type="entry name" value="CAP_ED"/>
    <property type="match status" value="1"/>
</dbReference>
<feature type="coiled-coil region" evidence="6">
    <location>
        <begin position="308"/>
        <end position="335"/>
    </location>
</feature>
<dbReference type="CDD" id="cd00075">
    <property type="entry name" value="HATPase"/>
    <property type="match status" value="1"/>
</dbReference>
<dbReference type="EC" id="2.7.13.3" evidence="2"/>
<sequence>MNRYAVLCLDNNPISIEQIRSELASFAHRFDIHTADTIEEAEQTLTYLKEQQQSVALVIASHHTQFNGVDFLIQLDRSTHTQQARKVLVSCSSDIQAILSAVNEGRLDHCLTKPLQDKVLYKTAQKELTTFILSHEKEDLLHYSQVLDQQKILRAHIENKMQSYRAGFIHDFHNLSDSELAEQVIGALGLFFEQQDEHHACRTYSPDHLLTKEGEENRFLWFITEGEVALYKKDDLGVQREVVRHSKGNLVGGMSFVTGENSFSTAITLTKTQVIKLERDVFAQVMHSDSSLLPLFTNLLLRHFNRRLQRSINTKLELQKTLESLESAHQQLIEREKMAMLGQLVAGVAHELNNPVAAILRGAETLAKNIDELVKLESSQDIHIKGAEVLNQAMLSHPMSTSQVREQAKQIQERVGDRLIAKKLVQLKLDQDEDFVQSLSNKNAQSISSLNQLEKYHLTGSTLRSVHVCAQRIADMVKSLKGYARPDDETNHTVDIHEGIEDTLVIFENRLKMHTLIKEYQNIAPVFCQPIALQQVWTNLISNAIDAFPENGILEISTEQCVRNGNHYVTVNFKDNGSGIPEEQKRKIFELNYTTKKEGNFGLGIGLSVCQQILTAHKGWIEVDSVPNQYTHMKVWLPVDQRLIASNNPSKSEQGVSHE</sequence>
<evidence type="ECO:0000259" key="8">
    <source>
        <dbReference type="PROSITE" id="PS50109"/>
    </source>
</evidence>